<dbReference type="Proteomes" id="UP001355207">
    <property type="component" value="Chromosome 1"/>
</dbReference>
<feature type="region of interest" description="Disordered" evidence="3">
    <location>
        <begin position="51"/>
        <end position="87"/>
    </location>
</feature>
<dbReference type="PANTHER" id="PTHR14167:SF116">
    <property type="entry name" value="CAP, ISOFORM AC"/>
    <property type="match status" value="1"/>
</dbReference>
<name>A0AAX4JP03_9TREE</name>
<dbReference type="InterPro" id="IPR036028">
    <property type="entry name" value="SH3-like_dom_sf"/>
</dbReference>
<dbReference type="GeneID" id="91091825"/>
<evidence type="ECO:0000313" key="5">
    <source>
        <dbReference type="EMBL" id="WWC86280.1"/>
    </source>
</evidence>
<keyword evidence="6" id="KW-1185">Reference proteome</keyword>
<dbReference type="RefSeq" id="XP_066073043.1">
    <property type="nucleotide sequence ID" value="XM_066216946.1"/>
</dbReference>
<dbReference type="Pfam" id="PF00018">
    <property type="entry name" value="SH3_1"/>
    <property type="match status" value="1"/>
</dbReference>
<dbReference type="InterPro" id="IPR001452">
    <property type="entry name" value="SH3_domain"/>
</dbReference>
<evidence type="ECO:0000259" key="4">
    <source>
        <dbReference type="PROSITE" id="PS50002"/>
    </source>
</evidence>
<proteinExistence type="predicted"/>
<reference evidence="5 6" key="1">
    <citation type="submission" date="2024-01" db="EMBL/GenBank/DDBJ databases">
        <title>Comparative genomics of Cryptococcus and Kwoniella reveals pathogenesis evolution and contrasting modes of karyotype evolution via chromosome fusion or intercentromeric recombination.</title>
        <authorList>
            <person name="Coelho M.A."/>
            <person name="David-Palma M."/>
            <person name="Shea T."/>
            <person name="Bowers K."/>
            <person name="McGinley-Smith S."/>
            <person name="Mohammad A.W."/>
            <person name="Gnirke A."/>
            <person name="Yurkov A.M."/>
            <person name="Nowrousian M."/>
            <person name="Sun S."/>
            <person name="Cuomo C.A."/>
            <person name="Heitman J."/>
        </authorList>
    </citation>
    <scope>NUCLEOTIDE SEQUENCE [LARGE SCALE GENOMIC DNA]</scope>
    <source>
        <strain evidence="5 6">CBS 6074</strain>
    </source>
</reference>
<evidence type="ECO:0000256" key="3">
    <source>
        <dbReference type="SAM" id="MobiDB-lite"/>
    </source>
</evidence>
<dbReference type="SUPFAM" id="SSF50044">
    <property type="entry name" value="SH3-domain"/>
    <property type="match status" value="1"/>
</dbReference>
<dbReference type="PANTHER" id="PTHR14167">
    <property type="entry name" value="SH3 DOMAIN-CONTAINING"/>
    <property type="match status" value="1"/>
</dbReference>
<dbReference type="EMBL" id="CP144098">
    <property type="protein sequence ID" value="WWC86280.1"/>
    <property type="molecule type" value="Genomic_DNA"/>
</dbReference>
<gene>
    <name evidence="5" type="ORF">L201_001153</name>
</gene>
<dbReference type="InterPro" id="IPR050384">
    <property type="entry name" value="Endophilin_SH3RF"/>
</dbReference>
<organism evidence="5 6">
    <name type="scientific">Kwoniella dendrophila CBS 6074</name>
    <dbReference type="NCBI Taxonomy" id="1295534"/>
    <lineage>
        <taxon>Eukaryota</taxon>
        <taxon>Fungi</taxon>
        <taxon>Dikarya</taxon>
        <taxon>Basidiomycota</taxon>
        <taxon>Agaricomycotina</taxon>
        <taxon>Tremellomycetes</taxon>
        <taxon>Tremellales</taxon>
        <taxon>Cryptococcaceae</taxon>
        <taxon>Kwoniella</taxon>
    </lineage>
</organism>
<dbReference type="SMART" id="SM00326">
    <property type="entry name" value="SH3"/>
    <property type="match status" value="1"/>
</dbReference>
<dbReference type="Gene3D" id="2.30.30.40">
    <property type="entry name" value="SH3 Domains"/>
    <property type="match status" value="1"/>
</dbReference>
<dbReference type="PROSITE" id="PS50002">
    <property type="entry name" value="SH3"/>
    <property type="match status" value="1"/>
</dbReference>
<feature type="compositionally biased region" description="Low complexity" evidence="3">
    <location>
        <begin position="51"/>
        <end position="79"/>
    </location>
</feature>
<feature type="domain" description="SH3" evidence="4">
    <location>
        <begin position="244"/>
        <end position="302"/>
    </location>
</feature>
<evidence type="ECO:0000256" key="1">
    <source>
        <dbReference type="ARBA" id="ARBA00022443"/>
    </source>
</evidence>
<accession>A0AAX4JP03</accession>
<sequence length="302" mass="31798">MVFANITYEAFFSLLDEYFESRPHLAQNASSSTSNAGPSIPISTITKVLLPPSRSSNTASSPVSAVPPSRSPTSPTTTTQNGEQPDMAQRFISSSIRLGTKGTKSGIGAISKNKDAMDLLGKVPGAAGMVKGANNRLNSPPPNDNGASIEEVTITQEKIKPAPPTKKGGVAGLVSSRSFGHVDTSSKMSAFTSMWKDPQKVKEPTVDHHIAPALSNKHTALPPPIRRDGSGTSARSPAVEEEAVGVPQAQALYDYAGADTTDLGVQANQIVNIIEKTSADWWTCEDGNGTRGLVPANYLKEL</sequence>
<evidence type="ECO:0000256" key="2">
    <source>
        <dbReference type="PROSITE-ProRule" id="PRU00192"/>
    </source>
</evidence>
<keyword evidence="1 2" id="KW-0728">SH3 domain</keyword>
<feature type="region of interest" description="Disordered" evidence="3">
    <location>
        <begin position="216"/>
        <end position="243"/>
    </location>
</feature>
<evidence type="ECO:0000313" key="6">
    <source>
        <dbReference type="Proteomes" id="UP001355207"/>
    </source>
</evidence>
<dbReference type="AlphaFoldDB" id="A0AAX4JP03"/>
<protein>
    <recommendedName>
        <fullName evidence="4">SH3 domain-containing protein</fullName>
    </recommendedName>
</protein>
<dbReference type="CDD" id="cd00174">
    <property type="entry name" value="SH3"/>
    <property type="match status" value="1"/>
</dbReference>